<feature type="region of interest" description="Disordered" evidence="5">
    <location>
        <begin position="447"/>
        <end position="489"/>
    </location>
</feature>
<evidence type="ECO:0000259" key="6">
    <source>
        <dbReference type="PROSITE" id="PS50054"/>
    </source>
</evidence>
<evidence type="ECO:0000259" key="7">
    <source>
        <dbReference type="PROSITE" id="PS50056"/>
    </source>
</evidence>
<feature type="compositionally biased region" description="Polar residues" evidence="5">
    <location>
        <begin position="340"/>
        <end position="352"/>
    </location>
</feature>
<dbReference type="InterPro" id="IPR000387">
    <property type="entry name" value="Tyr_Pase_dom"/>
</dbReference>
<evidence type="ECO:0000256" key="2">
    <source>
        <dbReference type="ARBA" id="ARBA00013064"/>
    </source>
</evidence>
<keyword evidence="9" id="KW-1185">Reference proteome</keyword>
<reference evidence="8" key="1">
    <citation type="submission" date="2023-10" db="EMBL/GenBank/DDBJ databases">
        <authorList>
            <person name="Noh H."/>
        </authorList>
    </citation>
    <scope>NUCLEOTIDE SEQUENCE</scope>
    <source>
        <strain evidence="8">DUCC4014</strain>
    </source>
</reference>
<dbReference type="SMART" id="SM00195">
    <property type="entry name" value="DSPc"/>
    <property type="match status" value="1"/>
</dbReference>
<protein>
    <recommendedName>
        <fullName evidence="2">protein-tyrosine-phosphatase</fullName>
        <ecNumber evidence="2">3.1.3.48</ecNumber>
    </recommendedName>
</protein>
<feature type="domain" description="Tyrosine-protein phosphatase" evidence="6">
    <location>
        <begin position="100"/>
        <end position="261"/>
    </location>
</feature>
<dbReference type="Pfam" id="PF00782">
    <property type="entry name" value="DSPc"/>
    <property type="match status" value="1"/>
</dbReference>
<dbReference type="PANTHER" id="PTHR45848:SF4">
    <property type="entry name" value="DUAL SPECIFICITY PROTEIN PHOSPHATASE 12"/>
    <property type="match status" value="1"/>
</dbReference>
<dbReference type="SUPFAM" id="SSF52799">
    <property type="entry name" value="(Phosphotyrosine protein) phosphatases II"/>
    <property type="match status" value="1"/>
</dbReference>
<evidence type="ECO:0000313" key="8">
    <source>
        <dbReference type="EMBL" id="WOO77405.1"/>
    </source>
</evidence>
<dbReference type="PANTHER" id="PTHR45848">
    <property type="entry name" value="DUAL SPECIFICITY PROTEIN PHOSPHATASE 12 FAMILY MEMBER"/>
    <property type="match status" value="1"/>
</dbReference>
<dbReference type="GO" id="GO:0008138">
    <property type="term" value="F:protein tyrosine/serine/threonine phosphatase activity"/>
    <property type="evidence" value="ECO:0007669"/>
    <property type="project" value="TreeGrafter"/>
</dbReference>
<dbReference type="InterPro" id="IPR029021">
    <property type="entry name" value="Prot-tyrosine_phosphatase-like"/>
</dbReference>
<name>A0AAF0XZZ0_9TREE</name>
<comment type="similarity">
    <text evidence="1">Belongs to the protein-tyrosine phosphatase family. Non-receptor class dual specificity subfamily.</text>
</comment>
<dbReference type="AlphaFoldDB" id="A0AAF0XZZ0"/>
<dbReference type="GO" id="GO:0005634">
    <property type="term" value="C:nucleus"/>
    <property type="evidence" value="ECO:0007669"/>
    <property type="project" value="TreeGrafter"/>
</dbReference>
<dbReference type="PROSITE" id="PS00383">
    <property type="entry name" value="TYR_PHOSPHATASE_1"/>
    <property type="match status" value="1"/>
</dbReference>
<dbReference type="InterPro" id="IPR016130">
    <property type="entry name" value="Tyr_Pase_AS"/>
</dbReference>
<feature type="compositionally biased region" description="Polar residues" evidence="5">
    <location>
        <begin position="412"/>
        <end position="424"/>
    </location>
</feature>
<feature type="region of interest" description="Disordered" evidence="5">
    <location>
        <begin position="1"/>
        <end position="30"/>
    </location>
</feature>
<accession>A0AAF0XZZ0</accession>
<feature type="domain" description="Tyrosine specific protein phosphatases" evidence="7">
    <location>
        <begin position="194"/>
        <end position="240"/>
    </location>
</feature>
<dbReference type="RefSeq" id="XP_062623437.1">
    <property type="nucleotide sequence ID" value="XM_062767453.1"/>
</dbReference>
<feature type="compositionally biased region" description="Low complexity" evidence="5">
    <location>
        <begin position="447"/>
        <end position="471"/>
    </location>
</feature>
<evidence type="ECO:0000313" key="9">
    <source>
        <dbReference type="Proteomes" id="UP000827549"/>
    </source>
</evidence>
<dbReference type="PROSITE" id="PS50054">
    <property type="entry name" value="TYR_PHOSPHATASE_DUAL"/>
    <property type="match status" value="1"/>
</dbReference>
<feature type="region of interest" description="Disordered" evidence="5">
    <location>
        <begin position="377"/>
        <end position="424"/>
    </location>
</feature>
<feature type="region of interest" description="Disordered" evidence="5">
    <location>
        <begin position="295"/>
        <end position="317"/>
    </location>
</feature>
<keyword evidence="3" id="KW-0378">Hydrolase</keyword>
<feature type="region of interest" description="Disordered" evidence="5">
    <location>
        <begin position="337"/>
        <end position="356"/>
    </location>
</feature>
<dbReference type="InterPro" id="IPR000340">
    <property type="entry name" value="Dual-sp_phosphatase_cat-dom"/>
</dbReference>
<evidence type="ECO:0000256" key="3">
    <source>
        <dbReference type="ARBA" id="ARBA00022801"/>
    </source>
</evidence>
<sequence>MPPRPSLPLRTQTDAPSEPPADATKPDDTAIDDVYAQVDATGSLEAAARKLAAIAAAEAEDGGVTPVVVQRRQVWEDEDDEYFYRGGGGEAEEEAEEIEHLQEVYDGLWVGDLVAAMDGDGLRERRITNIVSLLRPRLHFESSFATYPVEIDDVATSDMLQYLPSTSAWIGEALARRAGEAITERSGDIAPGVGETTAGAVLVHCQAGMSRSATVAAAFLMRAAGLDPVEAVAVVREARPVVDPSETFWHQLGLYYLADGRVTMKDRATRQWYLERTTGMVMNQGAAPSTEHMARYPATPSASQPPTPSGGQGRRKIRCKMCRRHLAVREHMMDHILDQSPISRPRTPSNITLPGPLAMTAEQAPATEGVADVINPLTGLPLSKSRRGSSAGDEGRPRARSILGGSGAPEPMTSSASVSRRPSQNARPILDADQLAARLPPQLAALRAAQSGGASPATSTAASSPEASGTPLSAVANAPTPSAPPRRPSFGIAAPAPILVNPKCSGYFVEPLTWMEPVLNAGGVSGKLVCPNDKCGAKIGTFDWAGMQCGCREWVTPGFCIHRSKVDEVW</sequence>
<dbReference type="EMBL" id="CP086714">
    <property type="protein sequence ID" value="WOO77405.1"/>
    <property type="molecule type" value="Genomic_DNA"/>
</dbReference>
<evidence type="ECO:0000256" key="5">
    <source>
        <dbReference type="SAM" id="MobiDB-lite"/>
    </source>
</evidence>
<dbReference type="GO" id="GO:0004725">
    <property type="term" value="F:protein tyrosine phosphatase activity"/>
    <property type="evidence" value="ECO:0007669"/>
    <property type="project" value="UniProtKB-EC"/>
</dbReference>
<dbReference type="PROSITE" id="PS50056">
    <property type="entry name" value="TYR_PHOSPHATASE_2"/>
    <property type="match status" value="1"/>
</dbReference>
<evidence type="ECO:0000256" key="1">
    <source>
        <dbReference type="ARBA" id="ARBA00008601"/>
    </source>
</evidence>
<gene>
    <name evidence="8" type="primary">YVH1</name>
    <name evidence="8" type="ORF">LOC62_01G000985</name>
</gene>
<keyword evidence="4" id="KW-0904">Protein phosphatase</keyword>
<dbReference type="CDD" id="cd14498">
    <property type="entry name" value="DSP"/>
    <property type="match status" value="1"/>
</dbReference>
<proteinExistence type="inferred from homology"/>
<dbReference type="InterPro" id="IPR020422">
    <property type="entry name" value="TYR_PHOSPHATASE_DUAL_dom"/>
</dbReference>
<dbReference type="Proteomes" id="UP000827549">
    <property type="component" value="Chromosome 1"/>
</dbReference>
<evidence type="ECO:0000256" key="4">
    <source>
        <dbReference type="ARBA" id="ARBA00022912"/>
    </source>
</evidence>
<dbReference type="EC" id="3.1.3.48" evidence="2"/>
<dbReference type="GeneID" id="87804243"/>
<dbReference type="Gene3D" id="3.90.190.10">
    <property type="entry name" value="Protein tyrosine phosphatase superfamily"/>
    <property type="match status" value="1"/>
</dbReference>
<organism evidence="8 9">
    <name type="scientific">Vanrija pseudolonga</name>
    <dbReference type="NCBI Taxonomy" id="143232"/>
    <lineage>
        <taxon>Eukaryota</taxon>
        <taxon>Fungi</taxon>
        <taxon>Dikarya</taxon>
        <taxon>Basidiomycota</taxon>
        <taxon>Agaricomycotina</taxon>
        <taxon>Tremellomycetes</taxon>
        <taxon>Trichosporonales</taxon>
        <taxon>Trichosporonaceae</taxon>
        <taxon>Vanrija</taxon>
    </lineage>
</organism>